<feature type="non-terminal residue" evidence="1">
    <location>
        <position position="1"/>
    </location>
</feature>
<evidence type="ECO:0000313" key="2">
    <source>
        <dbReference type="Proteomes" id="UP000789920"/>
    </source>
</evidence>
<name>A0ACA9SE01_9GLOM</name>
<evidence type="ECO:0000313" key="1">
    <source>
        <dbReference type="EMBL" id="CAG8835553.1"/>
    </source>
</evidence>
<keyword evidence="2" id="KW-1185">Reference proteome</keyword>
<protein>
    <submittedName>
        <fullName evidence="1">15669_t:CDS:1</fullName>
    </submittedName>
</protein>
<sequence length="106" mass="12318">LSNSDWQNDPALEKCFFVPYSTGAYMSNIYRNNEFDDEDEITEVPVKPVAEPVKEEIQEPKPLNIKVYPKLVLSDFYREMTIIAMISTYLIVYYIGKQTNSVIARK</sequence>
<dbReference type="Proteomes" id="UP000789920">
    <property type="component" value="Unassembled WGS sequence"/>
</dbReference>
<accession>A0ACA9SE01</accession>
<proteinExistence type="predicted"/>
<gene>
    <name evidence="1" type="ORF">RPERSI_LOCUS29592</name>
</gene>
<comment type="caution">
    <text evidence="1">The sequence shown here is derived from an EMBL/GenBank/DDBJ whole genome shotgun (WGS) entry which is preliminary data.</text>
</comment>
<dbReference type="EMBL" id="CAJVQC010112195">
    <property type="protein sequence ID" value="CAG8835553.1"/>
    <property type="molecule type" value="Genomic_DNA"/>
</dbReference>
<reference evidence="1" key="1">
    <citation type="submission" date="2021-06" db="EMBL/GenBank/DDBJ databases">
        <authorList>
            <person name="Kallberg Y."/>
            <person name="Tangrot J."/>
            <person name="Rosling A."/>
        </authorList>
    </citation>
    <scope>NUCLEOTIDE SEQUENCE</scope>
    <source>
        <strain evidence="1">MA461A</strain>
    </source>
</reference>
<organism evidence="1 2">
    <name type="scientific">Racocetra persica</name>
    <dbReference type="NCBI Taxonomy" id="160502"/>
    <lineage>
        <taxon>Eukaryota</taxon>
        <taxon>Fungi</taxon>
        <taxon>Fungi incertae sedis</taxon>
        <taxon>Mucoromycota</taxon>
        <taxon>Glomeromycotina</taxon>
        <taxon>Glomeromycetes</taxon>
        <taxon>Diversisporales</taxon>
        <taxon>Gigasporaceae</taxon>
        <taxon>Racocetra</taxon>
    </lineage>
</organism>
<feature type="non-terminal residue" evidence="1">
    <location>
        <position position="106"/>
    </location>
</feature>